<reference evidence="1 2" key="1">
    <citation type="journal article" date="2021" name="Nat. Commun.">
        <title>Genetic determinants of endophytism in the Arabidopsis root mycobiome.</title>
        <authorList>
            <person name="Mesny F."/>
            <person name="Miyauchi S."/>
            <person name="Thiergart T."/>
            <person name="Pickel B."/>
            <person name="Atanasova L."/>
            <person name="Karlsson M."/>
            <person name="Huettel B."/>
            <person name="Barry K.W."/>
            <person name="Haridas S."/>
            <person name="Chen C."/>
            <person name="Bauer D."/>
            <person name="Andreopoulos W."/>
            <person name="Pangilinan J."/>
            <person name="LaButti K."/>
            <person name="Riley R."/>
            <person name="Lipzen A."/>
            <person name="Clum A."/>
            <person name="Drula E."/>
            <person name="Henrissat B."/>
            <person name="Kohler A."/>
            <person name="Grigoriev I.V."/>
            <person name="Martin F.M."/>
            <person name="Hacquard S."/>
        </authorList>
    </citation>
    <scope>NUCLEOTIDE SEQUENCE [LARGE SCALE GENOMIC DNA]</scope>
    <source>
        <strain evidence="1 2">MPI-CAGE-CH-0241</strain>
    </source>
</reference>
<evidence type="ECO:0000313" key="2">
    <source>
        <dbReference type="Proteomes" id="UP000777438"/>
    </source>
</evidence>
<dbReference type="Proteomes" id="UP000777438">
    <property type="component" value="Unassembled WGS sequence"/>
</dbReference>
<dbReference type="EMBL" id="JAGPYM010000080">
    <property type="protein sequence ID" value="KAH6869118.1"/>
    <property type="molecule type" value="Genomic_DNA"/>
</dbReference>
<protein>
    <submittedName>
        <fullName evidence="1">Uncharacterized protein</fullName>
    </submittedName>
</protein>
<comment type="caution">
    <text evidence="1">The sequence shown here is derived from an EMBL/GenBank/DDBJ whole genome shotgun (WGS) entry which is preliminary data.</text>
</comment>
<accession>A0A9P8VQX0</accession>
<sequence>MTLWDVADSGFLSAPLFLGFLGAQKCDLSKLLDSDAHPVTDSQLSCGIWGVMDILLKVDFPDIWMRCAIHAAQSGSLKIIRRETSSSVSASSSTRYLPIPRVVRIGQR</sequence>
<gene>
    <name evidence="1" type="ORF">B0T10DRAFT_467449</name>
</gene>
<dbReference type="AlphaFoldDB" id="A0A9P8VQX0"/>
<keyword evidence="2" id="KW-1185">Reference proteome</keyword>
<evidence type="ECO:0000313" key="1">
    <source>
        <dbReference type="EMBL" id="KAH6869118.1"/>
    </source>
</evidence>
<organism evidence="1 2">
    <name type="scientific">Thelonectria olida</name>
    <dbReference type="NCBI Taxonomy" id="1576542"/>
    <lineage>
        <taxon>Eukaryota</taxon>
        <taxon>Fungi</taxon>
        <taxon>Dikarya</taxon>
        <taxon>Ascomycota</taxon>
        <taxon>Pezizomycotina</taxon>
        <taxon>Sordariomycetes</taxon>
        <taxon>Hypocreomycetidae</taxon>
        <taxon>Hypocreales</taxon>
        <taxon>Nectriaceae</taxon>
        <taxon>Thelonectria</taxon>
    </lineage>
</organism>
<name>A0A9P8VQX0_9HYPO</name>
<dbReference type="Gene3D" id="3.30.9.10">
    <property type="entry name" value="D-Amino Acid Oxidase, subunit A, domain 2"/>
    <property type="match status" value="1"/>
</dbReference>
<dbReference type="SUPFAM" id="SSF54373">
    <property type="entry name" value="FAD-linked reductases, C-terminal domain"/>
    <property type="match status" value="1"/>
</dbReference>
<proteinExistence type="predicted"/>